<dbReference type="PANTHER" id="PTHR10566:SF113">
    <property type="entry name" value="PROTEIN ACTIVITY OF BC1 COMPLEX KINASE 7, CHLOROPLASTIC"/>
    <property type="match status" value="1"/>
</dbReference>
<accession>A0A4R2KZ58</accession>
<dbReference type="InterPro" id="IPR050154">
    <property type="entry name" value="UbiB_kinase"/>
</dbReference>
<dbReference type="SUPFAM" id="SSF56112">
    <property type="entry name" value="Protein kinase-like (PK-like)"/>
    <property type="match status" value="1"/>
</dbReference>
<keyword evidence="3" id="KW-0418">Kinase</keyword>
<dbReference type="RefSeq" id="WP_117315046.1">
    <property type="nucleotide sequence ID" value="NZ_QQSW01000002.1"/>
</dbReference>
<dbReference type="OrthoDB" id="9795390at2"/>
<comment type="caution">
    <text evidence="3">The sequence shown here is derived from an EMBL/GenBank/DDBJ whole genome shotgun (WGS) entry which is preliminary data.</text>
</comment>
<dbReference type="InterPro" id="IPR004147">
    <property type="entry name" value="ABC1_dom"/>
</dbReference>
<protein>
    <submittedName>
        <fullName evidence="3">Putative unusual protein kinase regulating ubiquinone biosynthesis (AarF/ABC1/UbiB family)</fullName>
    </submittedName>
</protein>
<keyword evidence="4" id="KW-1185">Reference proteome</keyword>
<feature type="domain" description="ABC1 atypical kinase-like" evidence="2">
    <location>
        <begin position="69"/>
        <end position="302"/>
    </location>
</feature>
<dbReference type="AlphaFoldDB" id="A0A4R2KZ58"/>
<comment type="similarity">
    <text evidence="1">Belongs to the protein kinase superfamily. ADCK protein kinase family.</text>
</comment>
<evidence type="ECO:0000313" key="3">
    <source>
        <dbReference type="EMBL" id="TCO76729.1"/>
    </source>
</evidence>
<organism evidence="3 4">
    <name type="scientific">Chromatocurvus halotolerans</name>
    <dbReference type="NCBI Taxonomy" id="1132028"/>
    <lineage>
        <taxon>Bacteria</taxon>
        <taxon>Pseudomonadati</taxon>
        <taxon>Pseudomonadota</taxon>
        <taxon>Gammaproteobacteria</taxon>
        <taxon>Cellvibrionales</taxon>
        <taxon>Halieaceae</taxon>
        <taxon>Chromatocurvus</taxon>
    </lineage>
</organism>
<reference evidence="3 4" key="1">
    <citation type="submission" date="2019-03" db="EMBL/GenBank/DDBJ databases">
        <title>Genomic Encyclopedia of Type Strains, Phase IV (KMG-IV): sequencing the most valuable type-strain genomes for metagenomic binning, comparative biology and taxonomic classification.</title>
        <authorList>
            <person name="Goeker M."/>
        </authorList>
    </citation>
    <scope>NUCLEOTIDE SEQUENCE [LARGE SCALE GENOMIC DNA]</scope>
    <source>
        <strain evidence="3 4">DSM 23344</strain>
    </source>
</reference>
<name>A0A4R2KZ58_9GAMM</name>
<keyword evidence="3" id="KW-0830">Ubiquinone</keyword>
<proteinExistence type="inferred from homology"/>
<dbReference type="GO" id="GO:0016301">
    <property type="term" value="F:kinase activity"/>
    <property type="evidence" value="ECO:0007669"/>
    <property type="project" value="UniProtKB-KW"/>
</dbReference>
<dbReference type="Pfam" id="PF03109">
    <property type="entry name" value="ABC1"/>
    <property type="match status" value="1"/>
</dbReference>
<dbReference type="InterPro" id="IPR011009">
    <property type="entry name" value="Kinase-like_dom_sf"/>
</dbReference>
<dbReference type="PANTHER" id="PTHR10566">
    <property type="entry name" value="CHAPERONE-ACTIVITY OF BC1 COMPLEX CABC1 -RELATED"/>
    <property type="match status" value="1"/>
</dbReference>
<gene>
    <name evidence="3" type="ORF">EV688_104184</name>
</gene>
<dbReference type="EMBL" id="SLWX01000004">
    <property type="protein sequence ID" value="TCO76729.1"/>
    <property type="molecule type" value="Genomic_DNA"/>
</dbReference>
<evidence type="ECO:0000259" key="2">
    <source>
        <dbReference type="Pfam" id="PF03109"/>
    </source>
</evidence>
<evidence type="ECO:0000313" key="4">
    <source>
        <dbReference type="Proteomes" id="UP000294980"/>
    </source>
</evidence>
<dbReference type="Proteomes" id="UP000294980">
    <property type="component" value="Unassembled WGS sequence"/>
</dbReference>
<evidence type="ECO:0000256" key="1">
    <source>
        <dbReference type="ARBA" id="ARBA00009670"/>
    </source>
</evidence>
<keyword evidence="3" id="KW-0808">Transferase</keyword>
<sequence length="519" mass="57538">MSTSNVIGRGVRVARIGMAARNLRKADDQETREKARRALATMFADSRGVTMKFGQLMAAGENGEAFRDLVQSIEPLPLAEMLPVIEAELGQPIEQVFAEIHESGHAASLGQVHRAKLLDGTDVAVKVQYPFIAGAIDAEMRLFGLMPGVGPVRKWGFDLEGYKRALKANMARELDYRNEAERQTRFREAVRVPGLVVPRVFTELTTARVLTQAWESGVPLSQAAGWPQQARSGIARILLGTLLASMIGVGEVHGDPHAGNYAFRKRADGSPEVVLMDFGCTVPVARAERLALLRTIIAVREGEDLNALNAFAAMGFDAGKLALISGALGTLAHILFSPFKQDQKFFIQHWNFKARFESLLGENRWWFRASGPPSHILLLRSFFGLTQQIHELRTGLSWWEVMQEVLPPALIAEARDMAIPAVSPETAAMARQIISSVRLADHLRVKVSQGHETVVDLSMPAEAVLRLEELIPEETLVYLRESSDWDLPAIMEDIRARGVSPREIMSFEKGPKHYRIWLS</sequence>